<name>A0ABN8CTJ2_9STRA</name>
<sequence length="465" mass="50587">MHRFIRNVNKEQVCSTDTTRSALIAGTGALKEFEDLLSSRRESAKFDRDIADRVHGDPWPHTAWLSADQQRMLGVPITGEVFTSPKGRSAGSKDQSVQHFASFSTGSVNLLASIGNTPLLELTLLSKLTGCKLLAKAEYTNPSGSIKDRVAKSLILDAEKRGLLKPGGTIIEATGGSTGVSLAMLGTSRGYKTVLTMPDITAKEKVQMMKTMGAQVHILPTTSMSDKANHFFHVAQRLAETIPNAYCPNQFDNIANMQAHYEGTAPEIWRQVQGEIHGFVTSAGTSGTVAGMSRFLKKHKPDAKVWLIDPKETAAMSAFINNDRSTSTIKDGFEIVPMASGWTIAEGVAALSRVTENLRKSIVDQAITATNQEIVDMAYFLLRNDGIFVGPSSALNVLGAVKMARELGPGHTIVTILADGGIRYGSKLYNEEWLKEHNLVPHKAATNKKIVSLDFVHEHKFLKVV</sequence>
<proteinExistence type="predicted"/>
<dbReference type="CDD" id="cd01561">
    <property type="entry name" value="CBS_like"/>
    <property type="match status" value="1"/>
</dbReference>
<dbReference type="PANTHER" id="PTHR10314">
    <property type="entry name" value="CYSTATHIONINE BETA-SYNTHASE"/>
    <property type="match status" value="1"/>
</dbReference>
<evidence type="ECO:0000313" key="4">
    <source>
        <dbReference type="Proteomes" id="UP001158986"/>
    </source>
</evidence>
<evidence type="ECO:0000259" key="2">
    <source>
        <dbReference type="Pfam" id="PF00291"/>
    </source>
</evidence>
<organism evidence="3 4">
    <name type="scientific">Peronospora belbahrii</name>
    <dbReference type="NCBI Taxonomy" id="622444"/>
    <lineage>
        <taxon>Eukaryota</taxon>
        <taxon>Sar</taxon>
        <taxon>Stramenopiles</taxon>
        <taxon>Oomycota</taxon>
        <taxon>Peronosporomycetes</taxon>
        <taxon>Peronosporales</taxon>
        <taxon>Peronosporaceae</taxon>
        <taxon>Peronospora</taxon>
    </lineage>
</organism>
<dbReference type="EMBL" id="CAKLCB010000110">
    <property type="protein sequence ID" value="CAH0515409.1"/>
    <property type="molecule type" value="Genomic_DNA"/>
</dbReference>
<comment type="caution">
    <text evidence="3">The sequence shown here is derived from an EMBL/GenBank/DDBJ whole genome shotgun (WGS) entry which is preliminary data.</text>
</comment>
<dbReference type="InterPro" id="IPR036052">
    <property type="entry name" value="TrpB-like_PALP_sf"/>
</dbReference>
<dbReference type="Pfam" id="PF00291">
    <property type="entry name" value="PALP"/>
    <property type="match status" value="1"/>
</dbReference>
<feature type="domain" description="Tryptophan synthase beta chain-like PALP" evidence="2">
    <location>
        <begin position="113"/>
        <end position="419"/>
    </location>
</feature>
<accession>A0ABN8CTJ2</accession>
<protein>
    <recommendedName>
        <fullName evidence="2">Tryptophan synthase beta chain-like PALP domain-containing protein</fullName>
    </recommendedName>
</protein>
<keyword evidence="4" id="KW-1185">Reference proteome</keyword>
<dbReference type="PROSITE" id="PS00901">
    <property type="entry name" value="CYS_SYNTHASE"/>
    <property type="match status" value="1"/>
</dbReference>
<dbReference type="InterPro" id="IPR050214">
    <property type="entry name" value="Cys_Synth/Cystath_Beta-Synth"/>
</dbReference>
<evidence type="ECO:0000256" key="1">
    <source>
        <dbReference type="ARBA" id="ARBA00001933"/>
    </source>
</evidence>
<evidence type="ECO:0000313" key="3">
    <source>
        <dbReference type="EMBL" id="CAH0515409.1"/>
    </source>
</evidence>
<dbReference type="Proteomes" id="UP001158986">
    <property type="component" value="Unassembled WGS sequence"/>
</dbReference>
<dbReference type="InterPro" id="IPR001216">
    <property type="entry name" value="P-phosphate_BS"/>
</dbReference>
<gene>
    <name evidence="3" type="ORF">PBS001_LOCUS2120</name>
</gene>
<dbReference type="InterPro" id="IPR001926">
    <property type="entry name" value="TrpB-like_PALP"/>
</dbReference>
<dbReference type="SUPFAM" id="SSF53686">
    <property type="entry name" value="Tryptophan synthase beta subunit-like PLP-dependent enzymes"/>
    <property type="match status" value="1"/>
</dbReference>
<dbReference type="Gene3D" id="3.40.50.1100">
    <property type="match status" value="2"/>
</dbReference>
<reference evidence="3 4" key="1">
    <citation type="submission" date="2021-11" db="EMBL/GenBank/DDBJ databases">
        <authorList>
            <person name="Islam A."/>
            <person name="Islam S."/>
            <person name="Flora M.S."/>
            <person name="Rahman M."/>
            <person name="Ziaur R.M."/>
            <person name="Epstein J.H."/>
            <person name="Hassan M."/>
            <person name="Klassen M."/>
            <person name="Woodard K."/>
            <person name="Webb A."/>
            <person name="Webby R.J."/>
            <person name="El Zowalaty M.E."/>
        </authorList>
    </citation>
    <scope>NUCLEOTIDE SEQUENCE [LARGE SCALE GENOMIC DNA]</scope>
    <source>
        <strain evidence="3">Pbs1</strain>
    </source>
</reference>
<comment type="cofactor">
    <cofactor evidence="1">
        <name>pyridoxal 5'-phosphate</name>
        <dbReference type="ChEBI" id="CHEBI:597326"/>
    </cofactor>
</comment>